<evidence type="ECO:0000313" key="3">
    <source>
        <dbReference type="Proteomes" id="UP000176404"/>
    </source>
</evidence>
<name>A0A1F8B5V4_9BACT</name>
<dbReference type="PANTHER" id="PTHR21047:SF2">
    <property type="entry name" value="THYMIDINE DIPHOSPHO-4-KETO-RHAMNOSE 3,5-EPIMERASE"/>
    <property type="match status" value="1"/>
</dbReference>
<dbReference type="EMBL" id="MGHD01000020">
    <property type="protein sequence ID" value="OGM59401.1"/>
    <property type="molecule type" value="Genomic_DNA"/>
</dbReference>
<dbReference type="InterPro" id="IPR000888">
    <property type="entry name" value="RmlC-like"/>
</dbReference>
<dbReference type="SUPFAM" id="SSF51182">
    <property type="entry name" value="RmlC-like cupins"/>
    <property type="match status" value="1"/>
</dbReference>
<gene>
    <name evidence="2" type="ORF">A2892_03555</name>
</gene>
<dbReference type="InterPro" id="IPR011051">
    <property type="entry name" value="RmlC_Cupin_sf"/>
</dbReference>
<comment type="caution">
    <text evidence="2">The sequence shown here is derived from an EMBL/GenBank/DDBJ whole genome shotgun (WGS) entry which is preliminary data.</text>
</comment>
<dbReference type="GO" id="GO:0019305">
    <property type="term" value="P:dTDP-rhamnose biosynthetic process"/>
    <property type="evidence" value="ECO:0007669"/>
    <property type="project" value="TreeGrafter"/>
</dbReference>
<evidence type="ECO:0000256" key="1">
    <source>
        <dbReference type="PIRSR" id="PIRSR600888-3"/>
    </source>
</evidence>
<dbReference type="STRING" id="1802517.A2892_03555"/>
<dbReference type="PANTHER" id="PTHR21047">
    <property type="entry name" value="DTDP-6-DEOXY-D-GLUCOSE-3,5 EPIMERASE"/>
    <property type="match status" value="1"/>
</dbReference>
<dbReference type="InterPro" id="IPR014710">
    <property type="entry name" value="RmlC-like_jellyroll"/>
</dbReference>
<dbReference type="GO" id="GO:0005829">
    <property type="term" value="C:cytosol"/>
    <property type="evidence" value="ECO:0007669"/>
    <property type="project" value="TreeGrafter"/>
</dbReference>
<feature type="site" description="Participates in a stacking interaction with the thymidine ring of dTDP-4-oxo-6-deoxyglucose" evidence="1">
    <location>
        <position position="196"/>
    </location>
</feature>
<sequence>MSIKALSKSAIDTRFIKKIKVQDYSKKPIINGVKIIDLNIFNAEDGYFLEIGRLAEKSSLTDFPNFSMTFSPSQTRGFTPKRECRNSVQFISGLKPGVFLNTVIKQISYSVLLPKAIKAWHLHLNQDDVLFVPPESIILAGLFDLRKDSPSKGSSVRTTLGNHKAKLLFIPRGVAHGLANISSSASSVVYLTNQEFNIKKPDEYRLPWDHLGKDFWKPQRG</sequence>
<dbReference type="Proteomes" id="UP000176404">
    <property type="component" value="Unassembled WGS sequence"/>
</dbReference>
<evidence type="ECO:0000313" key="2">
    <source>
        <dbReference type="EMBL" id="OGM59401.1"/>
    </source>
</evidence>
<organism evidence="2 3">
    <name type="scientific">Candidatus Woesebacteria bacterium RIFCSPLOWO2_01_FULL_39_10b</name>
    <dbReference type="NCBI Taxonomy" id="1802517"/>
    <lineage>
        <taxon>Bacteria</taxon>
        <taxon>Candidatus Woeseibacteriota</taxon>
    </lineage>
</organism>
<protein>
    <recommendedName>
        <fullName evidence="4">dTDP-4-dehydrorhamnose 3,5-epimerase</fullName>
    </recommendedName>
</protein>
<dbReference type="Gene3D" id="2.60.120.10">
    <property type="entry name" value="Jelly Rolls"/>
    <property type="match status" value="1"/>
</dbReference>
<evidence type="ECO:0008006" key="4">
    <source>
        <dbReference type="Google" id="ProtNLM"/>
    </source>
</evidence>
<dbReference type="GO" id="GO:0000271">
    <property type="term" value="P:polysaccharide biosynthetic process"/>
    <property type="evidence" value="ECO:0007669"/>
    <property type="project" value="TreeGrafter"/>
</dbReference>
<dbReference type="Pfam" id="PF00908">
    <property type="entry name" value="dTDP_sugar_isom"/>
    <property type="match status" value="1"/>
</dbReference>
<dbReference type="AlphaFoldDB" id="A0A1F8B5V4"/>
<proteinExistence type="predicted"/>
<reference evidence="2 3" key="1">
    <citation type="journal article" date="2016" name="Nat. Commun.">
        <title>Thousands of microbial genomes shed light on interconnected biogeochemical processes in an aquifer system.</title>
        <authorList>
            <person name="Anantharaman K."/>
            <person name="Brown C.T."/>
            <person name="Hug L.A."/>
            <person name="Sharon I."/>
            <person name="Castelle C.J."/>
            <person name="Probst A.J."/>
            <person name="Thomas B.C."/>
            <person name="Singh A."/>
            <person name="Wilkins M.J."/>
            <person name="Karaoz U."/>
            <person name="Brodie E.L."/>
            <person name="Williams K.H."/>
            <person name="Hubbard S.S."/>
            <person name="Banfield J.F."/>
        </authorList>
    </citation>
    <scope>NUCLEOTIDE SEQUENCE [LARGE SCALE GENOMIC DNA]</scope>
</reference>
<accession>A0A1F8B5V4</accession>
<dbReference type="GO" id="GO:0008830">
    <property type="term" value="F:dTDP-4-dehydrorhamnose 3,5-epimerase activity"/>
    <property type="evidence" value="ECO:0007669"/>
    <property type="project" value="InterPro"/>
</dbReference>